<comment type="subcellular location">
    <subcellularLocation>
        <location evidence="1">Nucleus</location>
    </subcellularLocation>
</comment>
<dbReference type="Proteomes" id="UP000794436">
    <property type="component" value="Unassembled WGS sequence"/>
</dbReference>
<reference evidence="5" key="1">
    <citation type="submission" date="2019-03" db="EMBL/GenBank/DDBJ databases">
        <title>Long read genome sequence of the mycoparasitic Pythium oligandrum ATCC 38472 isolated from sugarbeet rhizosphere.</title>
        <authorList>
            <person name="Gaulin E."/>
        </authorList>
    </citation>
    <scope>NUCLEOTIDE SEQUENCE</scope>
    <source>
        <strain evidence="5">ATCC 38472_TT</strain>
    </source>
</reference>
<evidence type="ECO:0000313" key="6">
    <source>
        <dbReference type="Proteomes" id="UP000794436"/>
    </source>
</evidence>
<proteinExistence type="predicted"/>
<name>A0A8K1FIR0_PYTOL</name>
<dbReference type="PROSITE" id="PS51017">
    <property type="entry name" value="CCT"/>
    <property type="match status" value="1"/>
</dbReference>
<dbReference type="PANTHER" id="PTHR31319">
    <property type="entry name" value="ZINC FINGER PROTEIN CONSTANS-LIKE 4"/>
    <property type="match status" value="1"/>
</dbReference>
<dbReference type="EMBL" id="SPLM01000038">
    <property type="protein sequence ID" value="TMW65265.1"/>
    <property type="molecule type" value="Genomic_DNA"/>
</dbReference>
<keyword evidence="2" id="KW-0539">Nucleus</keyword>
<accession>A0A8K1FIR0</accession>
<dbReference type="OrthoDB" id="153872at2759"/>
<keyword evidence="6" id="KW-1185">Reference proteome</keyword>
<feature type="region of interest" description="Disordered" evidence="3">
    <location>
        <begin position="1"/>
        <end position="25"/>
    </location>
</feature>
<evidence type="ECO:0000256" key="1">
    <source>
        <dbReference type="ARBA" id="ARBA00004123"/>
    </source>
</evidence>
<dbReference type="PANTHER" id="PTHR31319:SF77">
    <property type="entry name" value="ZINC FINGER PROTEIN CONSTANS-LIKE 4"/>
    <property type="match status" value="1"/>
</dbReference>
<comment type="caution">
    <text evidence="5">The sequence shown here is derived from an EMBL/GenBank/DDBJ whole genome shotgun (WGS) entry which is preliminary data.</text>
</comment>
<feature type="compositionally biased region" description="Low complexity" evidence="3">
    <location>
        <begin position="126"/>
        <end position="136"/>
    </location>
</feature>
<dbReference type="GO" id="GO:0005634">
    <property type="term" value="C:nucleus"/>
    <property type="evidence" value="ECO:0007669"/>
    <property type="project" value="UniProtKB-SubCell"/>
</dbReference>
<sequence>MLLSRKHARDAATESPLLRGPQDLPDENWRLRDLVDAGNRAASSGELVELLNRLNQRQSTSGSYVTTNTLESRAQLSSQELFLSVVMEWQRSPEAVRLQTAAQIESPTDAVFRHDQSFRQAHDDASSASSVSSYSSSEDDQEGQEMQTRQALRQMKNSHDVSPSSVHIVPDALPPLNLNAHESSAKRIGVYTPRARQELLRKYMAKRARRLSQNKVRYGVRKTLANARPRVKGRFVKTEQPLTAALVQSMKPSSA</sequence>
<evidence type="ECO:0000259" key="4">
    <source>
        <dbReference type="PROSITE" id="PS51017"/>
    </source>
</evidence>
<dbReference type="InterPro" id="IPR045281">
    <property type="entry name" value="CONSTANS-like"/>
</dbReference>
<feature type="domain" description="CCT" evidence="4">
    <location>
        <begin position="196"/>
        <end position="238"/>
    </location>
</feature>
<evidence type="ECO:0000256" key="3">
    <source>
        <dbReference type="SAM" id="MobiDB-lite"/>
    </source>
</evidence>
<organism evidence="5 6">
    <name type="scientific">Pythium oligandrum</name>
    <name type="common">Mycoparasitic fungus</name>
    <dbReference type="NCBI Taxonomy" id="41045"/>
    <lineage>
        <taxon>Eukaryota</taxon>
        <taxon>Sar</taxon>
        <taxon>Stramenopiles</taxon>
        <taxon>Oomycota</taxon>
        <taxon>Peronosporomycetes</taxon>
        <taxon>Pythiales</taxon>
        <taxon>Pythiaceae</taxon>
        <taxon>Pythium</taxon>
    </lineage>
</organism>
<evidence type="ECO:0000313" key="5">
    <source>
        <dbReference type="EMBL" id="TMW65265.1"/>
    </source>
</evidence>
<dbReference type="Pfam" id="PF06203">
    <property type="entry name" value="CCT"/>
    <property type="match status" value="1"/>
</dbReference>
<gene>
    <name evidence="5" type="ORF">Poli38472_009432</name>
</gene>
<feature type="region of interest" description="Disordered" evidence="3">
    <location>
        <begin position="119"/>
        <end position="165"/>
    </location>
</feature>
<evidence type="ECO:0000256" key="2">
    <source>
        <dbReference type="ARBA" id="ARBA00023242"/>
    </source>
</evidence>
<dbReference type="AlphaFoldDB" id="A0A8K1FIR0"/>
<protein>
    <recommendedName>
        <fullName evidence="4">CCT domain-containing protein</fullName>
    </recommendedName>
</protein>
<dbReference type="InterPro" id="IPR010402">
    <property type="entry name" value="CCT_domain"/>
</dbReference>